<reference evidence="1 2" key="1">
    <citation type="journal article" date="2018" name="Front. Plant Sci.">
        <title>Red Clover (Trifolium pratense) and Zigzag Clover (T. medium) - A Picture of Genomic Similarities and Differences.</title>
        <authorList>
            <person name="Dluhosova J."/>
            <person name="Istvanek J."/>
            <person name="Nedelnik J."/>
            <person name="Repkova J."/>
        </authorList>
    </citation>
    <scope>NUCLEOTIDE SEQUENCE [LARGE SCALE GENOMIC DNA]</scope>
    <source>
        <strain evidence="2">cv. 10/8</strain>
        <tissue evidence="1">Leaf</tissue>
    </source>
</reference>
<dbReference type="EMBL" id="LXQA010785187">
    <property type="protein sequence ID" value="MCI70898.1"/>
    <property type="molecule type" value="Genomic_DNA"/>
</dbReference>
<accession>A0A392UCX2</accession>
<evidence type="ECO:0000313" key="2">
    <source>
        <dbReference type="Proteomes" id="UP000265520"/>
    </source>
</evidence>
<keyword evidence="2" id="KW-1185">Reference proteome</keyword>
<protein>
    <submittedName>
        <fullName evidence="1">Uncharacterized protein</fullName>
    </submittedName>
</protein>
<dbReference type="Proteomes" id="UP000265520">
    <property type="component" value="Unassembled WGS sequence"/>
</dbReference>
<comment type="caution">
    <text evidence="1">The sequence shown here is derived from an EMBL/GenBank/DDBJ whole genome shotgun (WGS) entry which is preliminary data.</text>
</comment>
<evidence type="ECO:0000313" key="1">
    <source>
        <dbReference type="EMBL" id="MCI70898.1"/>
    </source>
</evidence>
<sequence length="48" mass="5371">MELRCAPCVLCCGGLLSDRCAACRDELRRAQYVLNFVLFSSDDCAARR</sequence>
<proteinExistence type="predicted"/>
<name>A0A392UCX2_9FABA</name>
<feature type="non-terminal residue" evidence="1">
    <location>
        <position position="48"/>
    </location>
</feature>
<organism evidence="1 2">
    <name type="scientific">Trifolium medium</name>
    <dbReference type="NCBI Taxonomy" id="97028"/>
    <lineage>
        <taxon>Eukaryota</taxon>
        <taxon>Viridiplantae</taxon>
        <taxon>Streptophyta</taxon>
        <taxon>Embryophyta</taxon>
        <taxon>Tracheophyta</taxon>
        <taxon>Spermatophyta</taxon>
        <taxon>Magnoliopsida</taxon>
        <taxon>eudicotyledons</taxon>
        <taxon>Gunneridae</taxon>
        <taxon>Pentapetalae</taxon>
        <taxon>rosids</taxon>
        <taxon>fabids</taxon>
        <taxon>Fabales</taxon>
        <taxon>Fabaceae</taxon>
        <taxon>Papilionoideae</taxon>
        <taxon>50 kb inversion clade</taxon>
        <taxon>NPAAA clade</taxon>
        <taxon>Hologalegina</taxon>
        <taxon>IRL clade</taxon>
        <taxon>Trifolieae</taxon>
        <taxon>Trifolium</taxon>
    </lineage>
</organism>
<dbReference type="AlphaFoldDB" id="A0A392UCX2"/>